<evidence type="ECO:0000256" key="3">
    <source>
        <dbReference type="ARBA" id="ARBA00023082"/>
    </source>
</evidence>
<name>B3DVU8_METI4</name>
<dbReference type="PANTHER" id="PTHR43133">
    <property type="entry name" value="RNA POLYMERASE ECF-TYPE SIGMA FACTO"/>
    <property type="match status" value="1"/>
</dbReference>
<keyword evidence="4 6" id="KW-0238">DNA-binding</keyword>
<comment type="similarity">
    <text evidence="1 6">Belongs to the sigma-70 factor family. ECF subfamily.</text>
</comment>
<dbReference type="SUPFAM" id="SSF88946">
    <property type="entry name" value="Sigma2 domain of RNA polymerase sigma factors"/>
    <property type="match status" value="1"/>
</dbReference>
<dbReference type="GO" id="GO:0016987">
    <property type="term" value="F:sigma factor activity"/>
    <property type="evidence" value="ECO:0007669"/>
    <property type="project" value="UniProtKB-KW"/>
</dbReference>
<protein>
    <recommendedName>
        <fullName evidence="6">RNA polymerase sigma factor</fullName>
    </recommendedName>
</protein>
<keyword evidence="2 6" id="KW-0805">Transcription regulation</keyword>
<dbReference type="Gene3D" id="1.10.1740.10">
    <property type="match status" value="1"/>
</dbReference>
<dbReference type="InterPro" id="IPR014284">
    <property type="entry name" value="RNA_pol_sigma-70_dom"/>
</dbReference>
<dbReference type="HOGENOM" id="CLU_047691_3_0_0"/>
<evidence type="ECO:0000256" key="1">
    <source>
        <dbReference type="ARBA" id="ARBA00010641"/>
    </source>
</evidence>
<dbReference type="InterPro" id="IPR013324">
    <property type="entry name" value="RNA_pol_sigma_r3/r4-like"/>
</dbReference>
<dbReference type="InterPro" id="IPR013249">
    <property type="entry name" value="RNA_pol_sigma70_r4_t2"/>
</dbReference>
<reference evidence="9 10" key="1">
    <citation type="journal article" date="2008" name="Biol. Direct">
        <title>Complete genome sequence of the extremely acidophilic methanotroph isolate V4, Methylacidiphilum infernorum, a representative of the bacterial phylum Verrucomicrobia.</title>
        <authorList>
            <person name="Hou S."/>
            <person name="Makarova K.S."/>
            <person name="Saw J.H."/>
            <person name="Senin P."/>
            <person name="Ly B.V."/>
            <person name="Zhou Z."/>
            <person name="Ren Y."/>
            <person name="Wang J."/>
            <person name="Galperin M.Y."/>
            <person name="Omelchenko M.V."/>
            <person name="Wolf Y.I."/>
            <person name="Yutin N."/>
            <person name="Koonin E.V."/>
            <person name="Stott M.B."/>
            <person name="Mountain B.W."/>
            <person name="Crowe M.A."/>
            <person name="Smirnova A.V."/>
            <person name="Dunfield P.F."/>
            <person name="Feng L."/>
            <person name="Wang L."/>
            <person name="Alam M."/>
        </authorList>
    </citation>
    <scope>NUCLEOTIDE SEQUENCE [LARGE SCALE GENOMIC DNA]</scope>
    <source>
        <strain evidence="10">Isolate V4</strain>
    </source>
</reference>
<evidence type="ECO:0000256" key="4">
    <source>
        <dbReference type="ARBA" id="ARBA00023125"/>
    </source>
</evidence>
<evidence type="ECO:0000313" key="10">
    <source>
        <dbReference type="Proteomes" id="UP000009149"/>
    </source>
</evidence>
<dbReference type="GO" id="GO:0006352">
    <property type="term" value="P:DNA-templated transcription initiation"/>
    <property type="evidence" value="ECO:0007669"/>
    <property type="project" value="InterPro"/>
</dbReference>
<feature type="domain" description="RNA polymerase sigma factor 70 region 4 type 2" evidence="8">
    <location>
        <begin position="130"/>
        <end position="182"/>
    </location>
</feature>
<accession>B3DVU8</accession>
<dbReference type="InterPro" id="IPR036388">
    <property type="entry name" value="WH-like_DNA-bd_sf"/>
</dbReference>
<dbReference type="CDD" id="cd06171">
    <property type="entry name" value="Sigma70_r4"/>
    <property type="match status" value="1"/>
</dbReference>
<gene>
    <name evidence="9" type="primary">rpoE</name>
    <name evidence="9" type="ordered locus">Minf_1397</name>
</gene>
<evidence type="ECO:0000256" key="6">
    <source>
        <dbReference type="RuleBase" id="RU000716"/>
    </source>
</evidence>
<dbReference type="SUPFAM" id="SSF88659">
    <property type="entry name" value="Sigma3 and sigma4 domains of RNA polymerase sigma factors"/>
    <property type="match status" value="1"/>
</dbReference>
<dbReference type="EMBL" id="CP000975">
    <property type="protein sequence ID" value="ACD83451.1"/>
    <property type="molecule type" value="Genomic_DNA"/>
</dbReference>
<dbReference type="Pfam" id="PF08281">
    <property type="entry name" value="Sigma70_r4_2"/>
    <property type="match status" value="1"/>
</dbReference>
<evidence type="ECO:0000259" key="8">
    <source>
        <dbReference type="Pfam" id="PF08281"/>
    </source>
</evidence>
<feature type="domain" description="RNA polymerase sigma-70 region 2" evidence="7">
    <location>
        <begin position="28"/>
        <end position="93"/>
    </location>
</feature>
<dbReference type="PANTHER" id="PTHR43133:SF8">
    <property type="entry name" value="RNA POLYMERASE SIGMA FACTOR HI_1459-RELATED"/>
    <property type="match status" value="1"/>
</dbReference>
<dbReference type="Gene3D" id="1.10.10.10">
    <property type="entry name" value="Winged helix-like DNA-binding domain superfamily/Winged helix DNA-binding domain"/>
    <property type="match status" value="1"/>
</dbReference>
<dbReference type="KEGG" id="min:Minf_1397"/>
<dbReference type="GO" id="GO:0003677">
    <property type="term" value="F:DNA binding"/>
    <property type="evidence" value="ECO:0007669"/>
    <property type="project" value="UniProtKB-KW"/>
</dbReference>
<dbReference type="InterPro" id="IPR000838">
    <property type="entry name" value="RNA_pol_sigma70_ECF_CS"/>
</dbReference>
<dbReference type="eggNOG" id="COG1595">
    <property type="taxonomic scope" value="Bacteria"/>
</dbReference>
<dbReference type="InterPro" id="IPR013325">
    <property type="entry name" value="RNA_pol_sigma_r2"/>
</dbReference>
<evidence type="ECO:0000256" key="2">
    <source>
        <dbReference type="ARBA" id="ARBA00023015"/>
    </source>
</evidence>
<dbReference type="Pfam" id="PF04542">
    <property type="entry name" value="Sigma70_r2"/>
    <property type="match status" value="1"/>
</dbReference>
<organism evidence="9 10">
    <name type="scientific">Methylacidiphilum infernorum (isolate V4)</name>
    <name type="common">Methylokorus infernorum (strain V4)</name>
    <dbReference type="NCBI Taxonomy" id="481448"/>
    <lineage>
        <taxon>Bacteria</taxon>
        <taxon>Pseudomonadati</taxon>
        <taxon>Verrucomicrobiota</taxon>
        <taxon>Methylacidiphilae</taxon>
        <taxon>Methylacidiphilales</taxon>
        <taxon>Methylacidiphilaceae</taxon>
        <taxon>Methylacidiphilum (ex Ratnadevi et al. 2023)</taxon>
    </lineage>
</organism>
<dbReference type="STRING" id="481448.Minf_1397"/>
<proteinExistence type="inferred from homology"/>
<dbReference type="NCBIfam" id="TIGR02937">
    <property type="entry name" value="sigma70-ECF"/>
    <property type="match status" value="1"/>
</dbReference>
<dbReference type="InterPro" id="IPR007627">
    <property type="entry name" value="RNA_pol_sigma70_r2"/>
</dbReference>
<dbReference type="PROSITE" id="PS01063">
    <property type="entry name" value="SIGMA70_ECF"/>
    <property type="match status" value="1"/>
</dbReference>
<evidence type="ECO:0000259" key="7">
    <source>
        <dbReference type="Pfam" id="PF04542"/>
    </source>
</evidence>
<sequence>MMEKNMEYTDSMLMELTAKGDDEAYSLLVQRHYQAIFGAAVKMLKDRYLAEEITQKVFLQAYRAAGRYEPRAKLRTWLYTILRRLVFNQFRKKEIQSSPLVTEKGEDRDITTYQSTTSPLDHLMKQEQMEWIEKSIDGLPPRQRMAVILKSYEDLSYEEIARILGVSVPATKSLLFRARETLREAFRKWEQNLTTKD</sequence>
<evidence type="ECO:0000256" key="5">
    <source>
        <dbReference type="ARBA" id="ARBA00023163"/>
    </source>
</evidence>
<dbReference type="AlphaFoldDB" id="B3DVU8"/>
<dbReference type="InterPro" id="IPR039425">
    <property type="entry name" value="RNA_pol_sigma-70-like"/>
</dbReference>
<keyword evidence="3 6" id="KW-0731">Sigma factor</keyword>
<evidence type="ECO:0000313" key="9">
    <source>
        <dbReference type="EMBL" id="ACD83451.1"/>
    </source>
</evidence>
<dbReference type="Proteomes" id="UP000009149">
    <property type="component" value="Chromosome"/>
</dbReference>
<keyword evidence="5 6" id="KW-0804">Transcription</keyword>